<feature type="chain" id="PRO_5021790033" description="Lipocalin-like domain-containing protein" evidence="1">
    <location>
        <begin position="20"/>
        <end position="151"/>
    </location>
</feature>
<organism evidence="2 3">
    <name type="scientific">Gimesia algae</name>
    <dbReference type="NCBI Taxonomy" id="2527971"/>
    <lineage>
        <taxon>Bacteria</taxon>
        <taxon>Pseudomonadati</taxon>
        <taxon>Planctomycetota</taxon>
        <taxon>Planctomycetia</taxon>
        <taxon>Planctomycetales</taxon>
        <taxon>Planctomycetaceae</taxon>
        <taxon>Gimesia</taxon>
    </lineage>
</organism>
<evidence type="ECO:0000256" key="1">
    <source>
        <dbReference type="SAM" id="SignalP"/>
    </source>
</evidence>
<gene>
    <name evidence="2" type="ORF">Pan161_59110</name>
</gene>
<name>A0A517VMH3_9PLAN</name>
<proteinExistence type="predicted"/>
<dbReference type="Proteomes" id="UP000316855">
    <property type="component" value="Chromosome"/>
</dbReference>
<keyword evidence="3" id="KW-1185">Reference proteome</keyword>
<dbReference type="RefSeq" id="WP_145232135.1">
    <property type="nucleotide sequence ID" value="NZ_CP036343.1"/>
</dbReference>
<dbReference type="KEGG" id="gax:Pan161_59110"/>
<evidence type="ECO:0008006" key="4">
    <source>
        <dbReference type="Google" id="ProtNLM"/>
    </source>
</evidence>
<accession>A0A517VMH3</accession>
<protein>
    <recommendedName>
        <fullName evidence="4">Lipocalin-like domain-containing protein</fullName>
    </recommendedName>
</protein>
<evidence type="ECO:0000313" key="3">
    <source>
        <dbReference type="Proteomes" id="UP000316855"/>
    </source>
</evidence>
<feature type="signal peptide" evidence="1">
    <location>
        <begin position="1"/>
        <end position="19"/>
    </location>
</feature>
<evidence type="ECO:0000313" key="2">
    <source>
        <dbReference type="EMBL" id="QDT94217.1"/>
    </source>
</evidence>
<reference evidence="2 3" key="1">
    <citation type="submission" date="2019-02" db="EMBL/GenBank/DDBJ databases">
        <title>Deep-cultivation of Planctomycetes and their phenomic and genomic characterization uncovers novel biology.</title>
        <authorList>
            <person name="Wiegand S."/>
            <person name="Jogler M."/>
            <person name="Boedeker C."/>
            <person name="Pinto D."/>
            <person name="Vollmers J."/>
            <person name="Rivas-Marin E."/>
            <person name="Kohn T."/>
            <person name="Peeters S.H."/>
            <person name="Heuer A."/>
            <person name="Rast P."/>
            <person name="Oberbeckmann S."/>
            <person name="Bunk B."/>
            <person name="Jeske O."/>
            <person name="Meyerdierks A."/>
            <person name="Storesund J.E."/>
            <person name="Kallscheuer N."/>
            <person name="Luecker S."/>
            <person name="Lage O.M."/>
            <person name="Pohl T."/>
            <person name="Merkel B.J."/>
            <person name="Hornburger P."/>
            <person name="Mueller R.-W."/>
            <person name="Bruemmer F."/>
            <person name="Labrenz M."/>
            <person name="Spormann A.M."/>
            <person name="Op den Camp H."/>
            <person name="Overmann J."/>
            <person name="Amann R."/>
            <person name="Jetten M.S.M."/>
            <person name="Mascher T."/>
            <person name="Medema M.H."/>
            <person name="Devos D.P."/>
            <person name="Kaster A.-K."/>
            <person name="Ovreas L."/>
            <person name="Rohde M."/>
            <person name="Galperin M.Y."/>
            <person name="Jogler C."/>
        </authorList>
    </citation>
    <scope>NUCLEOTIDE SEQUENCE [LARGE SCALE GENOMIC DNA]</scope>
    <source>
        <strain evidence="2 3">Pan161</strain>
    </source>
</reference>
<dbReference type="EMBL" id="CP036343">
    <property type="protein sequence ID" value="QDT94217.1"/>
    <property type="molecule type" value="Genomic_DNA"/>
</dbReference>
<sequence precursor="true">MKSVAGLAVILLWTAVSTAAEPAPEEDYAAIAGIWVRNDQDAKGSPLRVEQELTRQLSKVTVYDRLGRRVHQHQAKYRLQRMSDARLFIYYDLEVVEGPNKGRKSPAPQSFVYRIKDDRFIQVEGILNSDQQSPRLLIWWKNKPAASPREG</sequence>
<dbReference type="AlphaFoldDB" id="A0A517VMH3"/>
<dbReference type="OrthoDB" id="289988at2"/>
<keyword evidence="1" id="KW-0732">Signal</keyword>